<gene>
    <name evidence="9" type="ORF">NE237_005732</name>
</gene>
<keyword evidence="7" id="KW-0472">Membrane</keyword>
<keyword evidence="10" id="KW-1185">Reference proteome</keyword>
<sequence length="105" mass="11589">MILVFTPHALERGFFYASLLFIFPPAFCFLQLAAEYSGCPSGKKSGDHGWFPRGKMAGLFQDVSFNTPVGATCAPLKSIYSSIQLIYTKAVQYYSFHIISSMGTT</sequence>
<dbReference type="InterPro" id="IPR046357">
    <property type="entry name" value="PPIase_dom_sf"/>
</dbReference>
<keyword evidence="7" id="KW-1133">Transmembrane helix</keyword>
<accession>A0A9Q0KKX4</accession>
<comment type="similarity">
    <text evidence="2">Belongs to the PpiC/parvulin rotamase family. PIN4 subfamily.</text>
</comment>
<comment type="catalytic activity">
    <reaction evidence="1 6">
        <text>[protein]-peptidylproline (omega=180) = [protein]-peptidylproline (omega=0)</text>
        <dbReference type="Rhea" id="RHEA:16237"/>
        <dbReference type="Rhea" id="RHEA-COMP:10747"/>
        <dbReference type="Rhea" id="RHEA-COMP:10748"/>
        <dbReference type="ChEBI" id="CHEBI:83833"/>
        <dbReference type="ChEBI" id="CHEBI:83834"/>
        <dbReference type="EC" id="5.2.1.8"/>
    </reaction>
</comment>
<evidence type="ECO:0000313" key="9">
    <source>
        <dbReference type="EMBL" id="KAJ4972558.1"/>
    </source>
</evidence>
<keyword evidence="3 5" id="KW-0697">Rotamase</keyword>
<reference evidence="9" key="1">
    <citation type="journal article" date="2023" name="Plant J.">
        <title>The genome of the king protea, Protea cynaroides.</title>
        <authorList>
            <person name="Chang J."/>
            <person name="Duong T.A."/>
            <person name="Schoeman C."/>
            <person name="Ma X."/>
            <person name="Roodt D."/>
            <person name="Barker N."/>
            <person name="Li Z."/>
            <person name="Van de Peer Y."/>
            <person name="Mizrachi E."/>
        </authorList>
    </citation>
    <scope>NUCLEOTIDE SEQUENCE</scope>
    <source>
        <tissue evidence="9">Young leaves</tissue>
    </source>
</reference>
<feature type="transmembrane region" description="Helical" evidence="7">
    <location>
        <begin position="14"/>
        <end position="34"/>
    </location>
</feature>
<evidence type="ECO:0000313" key="10">
    <source>
        <dbReference type="Proteomes" id="UP001141806"/>
    </source>
</evidence>
<evidence type="ECO:0000256" key="6">
    <source>
        <dbReference type="RuleBase" id="RU363014"/>
    </source>
</evidence>
<dbReference type="PANTHER" id="PTHR45995">
    <property type="match status" value="1"/>
</dbReference>
<keyword evidence="7" id="KW-0812">Transmembrane</keyword>
<protein>
    <recommendedName>
        <fullName evidence="6">Peptidyl-prolyl cis-trans isomerase</fullName>
        <ecNumber evidence="6">5.2.1.8</ecNumber>
    </recommendedName>
</protein>
<proteinExistence type="inferred from homology"/>
<dbReference type="GO" id="GO:0003677">
    <property type="term" value="F:DNA binding"/>
    <property type="evidence" value="ECO:0007669"/>
    <property type="project" value="InterPro"/>
</dbReference>
<dbReference type="GO" id="GO:0006364">
    <property type="term" value="P:rRNA processing"/>
    <property type="evidence" value="ECO:0007669"/>
    <property type="project" value="InterPro"/>
</dbReference>
<feature type="domain" description="PpiC" evidence="8">
    <location>
        <begin position="29"/>
        <end position="78"/>
    </location>
</feature>
<name>A0A9Q0KKX4_9MAGN</name>
<evidence type="ECO:0000256" key="2">
    <source>
        <dbReference type="ARBA" id="ARBA00010242"/>
    </source>
</evidence>
<organism evidence="9 10">
    <name type="scientific">Protea cynaroides</name>
    <dbReference type="NCBI Taxonomy" id="273540"/>
    <lineage>
        <taxon>Eukaryota</taxon>
        <taxon>Viridiplantae</taxon>
        <taxon>Streptophyta</taxon>
        <taxon>Embryophyta</taxon>
        <taxon>Tracheophyta</taxon>
        <taxon>Spermatophyta</taxon>
        <taxon>Magnoliopsida</taxon>
        <taxon>Proteales</taxon>
        <taxon>Proteaceae</taxon>
        <taxon>Protea</taxon>
    </lineage>
</organism>
<evidence type="ECO:0000256" key="4">
    <source>
        <dbReference type="ARBA" id="ARBA00023235"/>
    </source>
</evidence>
<dbReference type="OrthoDB" id="1529074at2759"/>
<evidence type="ECO:0000256" key="1">
    <source>
        <dbReference type="ARBA" id="ARBA00000971"/>
    </source>
</evidence>
<dbReference type="InterPro" id="IPR043323">
    <property type="entry name" value="PIN4"/>
</dbReference>
<dbReference type="AlphaFoldDB" id="A0A9Q0KKX4"/>
<evidence type="ECO:0000256" key="5">
    <source>
        <dbReference type="PROSITE-ProRule" id="PRU00278"/>
    </source>
</evidence>
<comment type="caution">
    <text evidence="9">The sequence shown here is derived from an EMBL/GenBank/DDBJ whole genome shotgun (WGS) entry which is preliminary data.</text>
</comment>
<evidence type="ECO:0000259" key="8">
    <source>
        <dbReference type="PROSITE" id="PS50198"/>
    </source>
</evidence>
<dbReference type="InterPro" id="IPR000297">
    <property type="entry name" value="PPIase_PpiC"/>
</dbReference>
<evidence type="ECO:0000256" key="7">
    <source>
        <dbReference type="SAM" id="Phobius"/>
    </source>
</evidence>
<keyword evidence="4 5" id="KW-0413">Isomerase</keyword>
<dbReference type="Gene3D" id="3.10.50.40">
    <property type="match status" value="1"/>
</dbReference>
<dbReference type="Proteomes" id="UP001141806">
    <property type="component" value="Unassembled WGS sequence"/>
</dbReference>
<dbReference type="PROSITE" id="PS50198">
    <property type="entry name" value="PPIC_PPIASE_2"/>
    <property type="match status" value="1"/>
</dbReference>
<dbReference type="SUPFAM" id="SSF54534">
    <property type="entry name" value="FKBP-like"/>
    <property type="match status" value="1"/>
</dbReference>
<dbReference type="EMBL" id="JAMYWD010000004">
    <property type="protein sequence ID" value="KAJ4972558.1"/>
    <property type="molecule type" value="Genomic_DNA"/>
</dbReference>
<evidence type="ECO:0000256" key="3">
    <source>
        <dbReference type="ARBA" id="ARBA00023110"/>
    </source>
</evidence>
<dbReference type="EC" id="5.2.1.8" evidence="6"/>
<dbReference type="GO" id="GO:0003755">
    <property type="term" value="F:peptidyl-prolyl cis-trans isomerase activity"/>
    <property type="evidence" value="ECO:0007669"/>
    <property type="project" value="UniProtKB-UniRule"/>
</dbReference>
<dbReference type="Pfam" id="PF00639">
    <property type="entry name" value="Rotamase"/>
    <property type="match status" value="1"/>
</dbReference>